<dbReference type="InterPro" id="IPR000415">
    <property type="entry name" value="Nitroreductase-like"/>
</dbReference>
<evidence type="ECO:0000313" key="8">
    <source>
        <dbReference type="EMBL" id="MEE6188196.1"/>
    </source>
</evidence>
<keyword evidence="6" id="KW-0560">Oxidoreductase</keyword>
<keyword evidence="4" id="KW-0288">FMN</keyword>
<organism evidence="8 9">
    <name type="scientific">Niabella digestorum</name>
    <dbReference type="NCBI Taxonomy" id="3117701"/>
    <lineage>
        <taxon>Bacteria</taxon>
        <taxon>Pseudomonadati</taxon>
        <taxon>Bacteroidota</taxon>
        <taxon>Chitinophagia</taxon>
        <taxon>Chitinophagales</taxon>
        <taxon>Chitinophagaceae</taxon>
        <taxon>Niabella</taxon>
    </lineage>
</organism>
<evidence type="ECO:0000313" key="9">
    <source>
        <dbReference type="Proteomes" id="UP001357452"/>
    </source>
</evidence>
<evidence type="ECO:0000256" key="1">
    <source>
        <dbReference type="ARBA" id="ARBA00001917"/>
    </source>
</evidence>
<dbReference type="CDD" id="cd02149">
    <property type="entry name" value="NfsB-like"/>
    <property type="match status" value="1"/>
</dbReference>
<evidence type="ECO:0000256" key="3">
    <source>
        <dbReference type="ARBA" id="ARBA00022630"/>
    </source>
</evidence>
<keyword evidence="5" id="KW-0521">NADP</keyword>
<dbReference type="Proteomes" id="UP001357452">
    <property type="component" value="Unassembled WGS sequence"/>
</dbReference>
<keyword evidence="9" id="KW-1185">Reference proteome</keyword>
<comment type="caution">
    <text evidence="8">The sequence shown here is derived from an EMBL/GenBank/DDBJ whole genome shotgun (WGS) entry which is preliminary data.</text>
</comment>
<comment type="similarity">
    <text evidence="2">Belongs to the nitroreductase family.</text>
</comment>
<keyword evidence="3" id="KW-0285">Flavoprotein</keyword>
<dbReference type="InterPro" id="IPR033878">
    <property type="entry name" value="NfsB-like"/>
</dbReference>
<dbReference type="Pfam" id="PF00881">
    <property type="entry name" value="Nitroreductase"/>
    <property type="match status" value="1"/>
</dbReference>
<dbReference type="PANTHER" id="PTHR43673">
    <property type="entry name" value="NAD(P)H NITROREDUCTASE YDGI-RELATED"/>
    <property type="match status" value="1"/>
</dbReference>
<dbReference type="Gene3D" id="3.40.109.10">
    <property type="entry name" value="NADH Oxidase"/>
    <property type="match status" value="1"/>
</dbReference>
<evidence type="ECO:0000256" key="4">
    <source>
        <dbReference type="ARBA" id="ARBA00022643"/>
    </source>
</evidence>
<dbReference type="EMBL" id="JAZGLY010000009">
    <property type="protein sequence ID" value="MEE6188196.1"/>
    <property type="molecule type" value="Genomic_DNA"/>
</dbReference>
<evidence type="ECO:0000256" key="6">
    <source>
        <dbReference type="ARBA" id="ARBA00023002"/>
    </source>
</evidence>
<comment type="cofactor">
    <cofactor evidence="1">
        <name>FMN</name>
        <dbReference type="ChEBI" id="CHEBI:58210"/>
    </cofactor>
</comment>
<feature type="domain" description="Nitroreductase" evidence="7">
    <location>
        <begin position="9"/>
        <end position="185"/>
    </location>
</feature>
<accession>A0ABU7RJP7</accession>
<sequence>MEVLNLLNRRYATKKFDTNRKIAETEVALLKDAVNLSPTSYGLQLYRLLVIADKDTKEKLKPLCWNQQQIEECSHLFVFCSFKTYEEKFVDDYIELMSKTHRVELNTVKGYGDFIKKKIAEKDKYELQSWMEKQTYLAASNLMLACAELGIDSCPMEGFDAPDVDAFLQLHEKNLTATVMVATGYRHPADDTQYAPKVRIGAEQLFIRV</sequence>
<dbReference type="InterPro" id="IPR029479">
    <property type="entry name" value="Nitroreductase"/>
</dbReference>
<evidence type="ECO:0000259" key="7">
    <source>
        <dbReference type="Pfam" id="PF00881"/>
    </source>
</evidence>
<reference evidence="8 9" key="1">
    <citation type="submission" date="2024-01" db="EMBL/GenBank/DDBJ databases">
        <title>Niabella digestum sp. nov., isolated from waste digestion system.</title>
        <authorList>
            <person name="Zhang L."/>
        </authorList>
    </citation>
    <scope>NUCLEOTIDE SEQUENCE [LARGE SCALE GENOMIC DNA]</scope>
    <source>
        <strain evidence="8 9">A18</strain>
    </source>
</reference>
<gene>
    <name evidence="8" type="ORF">V2H41_13025</name>
</gene>
<protein>
    <submittedName>
        <fullName evidence="8">NAD(P)H-dependent oxidoreductase</fullName>
    </submittedName>
</protein>
<evidence type="ECO:0000256" key="2">
    <source>
        <dbReference type="ARBA" id="ARBA00007118"/>
    </source>
</evidence>
<evidence type="ECO:0000256" key="5">
    <source>
        <dbReference type="ARBA" id="ARBA00022857"/>
    </source>
</evidence>
<dbReference type="SUPFAM" id="SSF55469">
    <property type="entry name" value="FMN-dependent nitroreductase-like"/>
    <property type="match status" value="1"/>
</dbReference>
<dbReference type="RefSeq" id="WP_330975602.1">
    <property type="nucleotide sequence ID" value="NZ_JAZGLY010000009.1"/>
</dbReference>
<proteinExistence type="inferred from homology"/>
<name>A0ABU7RJP7_9BACT</name>
<dbReference type="PANTHER" id="PTHR43673:SF2">
    <property type="entry name" value="NITROREDUCTASE"/>
    <property type="match status" value="1"/>
</dbReference>